<comment type="caution">
    <text evidence="1">The sequence shown here is derived from an EMBL/GenBank/DDBJ whole genome shotgun (WGS) entry which is preliminary data.</text>
</comment>
<dbReference type="AlphaFoldDB" id="J9FCD2"/>
<proteinExistence type="predicted"/>
<name>J9FCD2_9ZZZZ</name>
<dbReference type="EMBL" id="AMCI01007777">
    <property type="protein sequence ID" value="EJW92068.1"/>
    <property type="molecule type" value="Genomic_DNA"/>
</dbReference>
<evidence type="ECO:0000313" key="1">
    <source>
        <dbReference type="EMBL" id="EJW92068.1"/>
    </source>
</evidence>
<accession>J9FCD2</accession>
<reference evidence="1" key="1">
    <citation type="journal article" date="2012" name="PLoS ONE">
        <title>Gene sets for utilization of primary and secondary nutrition supplies in the distal gut of endangered iberian lynx.</title>
        <authorList>
            <person name="Alcaide M."/>
            <person name="Messina E."/>
            <person name="Richter M."/>
            <person name="Bargiela R."/>
            <person name="Peplies J."/>
            <person name="Huws S.A."/>
            <person name="Newbold C.J."/>
            <person name="Golyshin P.N."/>
            <person name="Simon M.A."/>
            <person name="Lopez G."/>
            <person name="Yakimov M.M."/>
            <person name="Ferrer M."/>
        </authorList>
    </citation>
    <scope>NUCLEOTIDE SEQUENCE</scope>
</reference>
<organism evidence="1">
    <name type="scientific">gut metagenome</name>
    <dbReference type="NCBI Taxonomy" id="749906"/>
    <lineage>
        <taxon>unclassified sequences</taxon>
        <taxon>metagenomes</taxon>
        <taxon>organismal metagenomes</taxon>
    </lineage>
</organism>
<sequence>MKGKRATIWVAASVSSSDTIAAMAVPLRWPPIDFSSRLEFCGISLVTNSPARFI</sequence>
<gene>
    <name evidence="1" type="ORF">EVA_19825</name>
</gene>
<protein>
    <submittedName>
        <fullName evidence="1">Secreted protein</fullName>
    </submittedName>
</protein>